<dbReference type="EMBL" id="JBFAUK010000036">
    <property type="protein sequence ID" value="MEV5510617.1"/>
    <property type="molecule type" value="Genomic_DNA"/>
</dbReference>
<dbReference type="RefSeq" id="WP_153068574.1">
    <property type="nucleotide sequence ID" value="NZ_JBFAUK010000036.1"/>
</dbReference>
<comment type="caution">
    <text evidence="2">The sequence shown here is derived from an EMBL/GenBank/DDBJ whole genome shotgun (WGS) entry which is preliminary data.</text>
</comment>
<sequence>MRTVGSRTSAPGYHGPPWYVEELVLTGTLAVGLVLLLASLIVGRRARVHTAHIITSVSGLAPGSYVLYLRPFTQDLAASGIAPAPENNNAFVNPARTIARSGRTYEERLGWMFRKFGPMVAIGRPGEPLPGGSGARRTYLPLNDWKDTVGELIDNARVVILGAGPGPGTVWEYVEIMRRRDPSRLVVLVTDREEYQRFKASAIAEAEGVLFELKQKYGDFWQPPILPDLPEPANPGASRAFYFKAMIYFTAGWEPHLVHFDRSAVKGARRGKIDKHFVERLRPVMAHLSQGTRASSA</sequence>
<evidence type="ECO:0000256" key="1">
    <source>
        <dbReference type="SAM" id="Phobius"/>
    </source>
</evidence>
<dbReference type="Proteomes" id="UP001552594">
    <property type="component" value="Unassembled WGS sequence"/>
</dbReference>
<gene>
    <name evidence="2" type="ORF">AB0L16_30045</name>
</gene>
<evidence type="ECO:0000313" key="2">
    <source>
        <dbReference type="EMBL" id="MEV5510617.1"/>
    </source>
</evidence>
<keyword evidence="3" id="KW-1185">Reference proteome</keyword>
<keyword evidence="1" id="KW-0472">Membrane</keyword>
<accession>A0ABV3K628</accession>
<proteinExistence type="predicted"/>
<keyword evidence="1" id="KW-0812">Transmembrane</keyword>
<keyword evidence="1" id="KW-1133">Transmembrane helix</keyword>
<reference evidence="2 3" key="1">
    <citation type="submission" date="2024-06" db="EMBL/GenBank/DDBJ databases">
        <title>The Natural Products Discovery Center: Release of the First 8490 Sequenced Strains for Exploring Actinobacteria Biosynthetic Diversity.</title>
        <authorList>
            <person name="Kalkreuter E."/>
            <person name="Kautsar S.A."/>
            <person name="Yang D."/>
            <person name="Bader C.D."/>
            <person name="Teijaro C.N."/>
            <person name="Fluegel L."/>
            <person name="Davis C.M."/>
            <person name="Simpson J.R."/>
            <person name="Lauterbach L."/>
            <person name="Steele A.D."/>
            <person name="Gui C."/>
            <person name="Meng S."/>
            <person name="Li G."/>
            <person name="Viehrig K."/>
            <person name="Ye F."/>
            <person name="Su P."/>
            <person name="Kiefer A.F."/>
            <person name="Nichols A."/>
            <person name="Cepeda A.J."/>
            <person name="Yan W."/>
            <person name="Fan B."/>
            <person name="Jiang Y."/>
            <person name="Adhikari A."/>
            <person name="Zheng C.-J."/>
            <person name="Schuster L."/>
            <person name="Cowan T.M."/>
            <person name="Smanski M.J."/>
            <person name="Chevrette M.G."/>
            <person name="De Carvalho L.P.S."/>
            <person name="Shen B."/>
        </authorList>
    </citation>
    <scope>NUCLEOTIDE SEQUENCE [LARGE SCALE GENOMIC DNA]</scope>
    <source>
        <strain evidence="2 3">NPDC052347</strain>
    </source>
</reference>
<feature type="transmembrane region" description="Helical" evidence="1">
    <location>
        <begin position="23"/>
        <end position="42"/>
    </location>
</feature>
<evidence type="ECO:0000313" key="3">
    <source>
        <dbReference type="Proteomes" id="UP001552594"/>
    </source>
</evidence>
<protein>
    <submittedName>
        <fullName evidence="2">Uncharacterized protein</fullName>
    </submittedName>
</protein>
<organism evidence="2 3">
    <name type="scientific">Streptomyces orinoci</name>
    <name type="common">Streptoverticillium orinoci</name>
    <dbReference type="NCBI Taxonomy" id="67339"/>
    <lineage>
        <taxon>Bacteria</taxon>
        <taxon>Bacillati</taxon>
        <taxon>Actinomycetota</taxon>
        <taxon>Actinomycetes</taxon>
        <taxon>Kitasatosporales</taxon>
        <taxon>Streptomycetaceae</taxon>
        <taxon>Streptomyces</taxon>
    </lineage>
</organism>
<name>A0ABV3K628_STRON</name>